<dbReference type="Proteomes" id="UP000197090">
    <property type="component" value="Unassembled WGS sequence"/>
</dbReference>
<sequence>MRAAGKAWISVVVLVAGIALLPGLLYLLGLALAGGRPKPADRAPSGVAACSSEPRAGYQPMNPWRFTAQFFDKDAMKKVPEVEREAFWIARRYLWRQPQRGMLRWHLSSTALTIWITRHWSAAQIADTARKEDFCRTWSKRRVPGGPMNQ</sequence>
<accession>A0A246IAC2</accession>
<gene>
    <name evidence="1" type="ORF">CEE63_06320</name>
</gene>
<evidence type="ECO:0000313" key="1">
    <source>
        <dbReference type="EMBL" id="OWQ76485.1"/>
    </source>
</evidence>
<protein>
    <submittedName>
        <fullName evidence="1">Uncharacterized protein</fullName>
    </submittedName>
</protein>
<organism evidence="1 2">
    <name type="scientific">Stenotrophomonas maltophilia</name>
    <name type="common">Pseudomonas maltophilia</name>
    <name type="synonym">Xanthomonas maltophilia</name>
    <dbReference type="NCBI Taxonomy" id="40324"/>
    <lineage>
        <taxon>Bacteria</taxon>
        <taxon>Pseudomonadati</taxon>
        <taxon>Pseudomonadota</taxon>
        <taxon>Gammaproteobacteria</taxon>
        <taxon>Lysobacterales</taxon>
        <taxon>Lysobacteraceae</taxon>
        <taxon>Stenotrophomonas</taxon>
        <taxon>Stenotrophomonas maltophilia group</taxon>
    </lineage>
</organism>
<comment type="caution">
    <text evidence="1">The sequence shown here is derived from an EMBL/GenBank/DDBJ whole genome shotgun (WGS) entry which is preliminary data.</text>
</comment>
<evidence type="ECO:0000313" key="2">
    <source>
        <dbReference type="Proteomes" id="UP000197090"/>
    </source>
</evidence>
<name>A0A246IAC2_STEMA</name>
<dbReference type="AlphaFoldDB" id="A0A246IAC2"/>
<reference evidence="1 2" key="1">
    <citation type="submission" date="2017-06" db="EMBL/GenBank/DDBJ databases">
        <authorList>
            <person name="Kim H.J."/>
            <person name="Triplett B.A."/>
        </authorList>
    </citation>
    <scope>NUCLEOTIDE SEQUENCE [LARGE SCALE GENOMIC DNA]</scope>
    <source>
        <strain evidence="1 2">594</strain>
    </source>
</reference>
<dbReference type="EMBL" id="NIVX01000046">
    <property type="protein sequence ID" value="OWQ76485.1"/>
    <property type="molecule type" value="Genomic_DNA"/>
</dbReference>
<dbReference type="RefSeq" id="WP_088496611.1">
    <property type="nucleotide sequence ID" value="NZ_ML626498.1"/>
</dbReference>
<proteinExistence type="predicted"/>